<dbReference type="EMBL" id="SHKW01000003">
    <property type="protein sequence ID" value="RZU35171.1"/>
    <property type="molecule type" value="Genomic_DNA"/>
</dbReference>
<evidence type="ECO:0000313" key="3">
    <source>
        <dbReference type="Proteomes" id="UP000292958"/>
    </source>
</evidence>
<evidence type="ECO:0000256" key="1">
    <source>
        <dbReference type="SAM" id="MobiDB-lite"/>
    </source>
</evidence>
<feature type="compositionally biased region" description="Polar residues" evidence="1">
    <location>
        <begin position="8"/>
        <end position="25"/>
    </location>
</feature>
<gene>
    <name evidence="2" type="ORF">BDD14_5927</name>
</gene>
<accession>A0A4Q7YFF5</accession>
<dbReference type="RefSeq" id="WP_130424378.1">
    <property type="nucleotide sequence ID" value="NZ_SHKW01000003.1"/>
</dbReference>
<dbReference type="Proteomes" id="UP000292958">
    <property type="component" value="Unassembled WGS sequence"/>
</dbReference>
<keyword evidence="3" id="KW-1185">Reference proteome</keyword>
<evidence type="ECO:0000313" key="2">
    <source>
        <dbReference type="EMBL" id="RZU35171.1"/>
    </source>
</evidence>
<dbReference type="AlphaFoldDB" id="A0A4Q7YFF5"/>
<organism evidence="2 3">
    <name type="scientific">Edaphobacter modestus</name>
    <dbReference type="NCBI Taxonomy" id="388466"/>
    <lineage>
        <taxon>Bacteria</taxon>
        <taxon>Pseudomonadati</taxon>
        <taxon>Acidobacteriota</taxon>
        <taxon>Terriglobia</taxon>
        <taxon>Terriglobales</taxon>
        <taxon>Acidobacteriaceae</taxon>
        <taxon>Edaphobacter</taxon>
    </lineage>
</organism>
<proteinExistence type="predicted"/>
<comment type="caution">
    <text evidence="2">The sequence shown here is derived from an EMBL/GenBank/DDBJ whole genome shotgun (WGS) entry which is preliminary data.</text>
</comment>
<sequence length="97" mass="10899">MKRKAEQSKQSSTKHAAESSSALQNAGQGILYEEATGKTVDYIRYAEQSRGWPAFEIRFTDGTFLFIEPVPRVEFRVRLLKANRGNVGTIRDYGITG</sequence>
<reference evidence="2 3" key="1">
    <citation type="submission" date="2019-02" db="EMBL/GenBank/DDBJ databases">
        <title>Genomic Encyclopedia of Archaeal and Bacterial Type Strains, Phase II (KMG-II): from individual species to whole genera.</title>
        <authorList>
            <person name="Goeker M."/>
        </authorList>
    </citation>
    <scope>NUCLEOTIDE SEQUENCE [LARGE SCALE GENOMIC DNA]</scope>
    <source>
        <strain evidence="2 3">DSM 18101</strain>
    </source>
</reference>
<protein>
    <submittedName>
        <fullName evidence="2">Uncharacterized protein</fullName>
    </submittedName>
</protein>
<name>A0A4Q7YFF5_9BACT</name>
<dbReference type="OrthoDB" id="9868074at2"/>
<feature type="region of interest" description="Disordered" evidence="1">
    <location>
        <begin position="1"/>
        <end position="25"/>
    </location>
</feature>